<dbReference type="InterPro" id="IPR003739">
    <property type="entry name" value="Lys_aminomutase/Glu_NH3_mut"/>
</dbReference>
<keyword evidence="7 10" id="KW-0663">Pyridoxal phosphate</keyword>
<dbReference type="EMBL" id="ABVL01000036">
    <property type="protein sequence ID" value="EDY16279.1"/>
    <property type="molecule type" value="Genomic_DNA"/>
</dbReference>
<evidence type="ECO:0000313" key="12">
    <source>
        <dbReference type="EMBL" id="EDY16279.1"/>
    </source>
</evidence>
<keyword evidence="9" id="KW-0411">Iron-sulfur</keyword>
<comment type="caution">
    <text evidence="12">The sequence shown here is derived from an EMBL/GenBank/DDBJ whole genome shotgun (WGS) entry which is preliminary data.</text>
</comment>
<reference evidence="12 13" key="1">
    <citation type="journal article" date="2011" name="J. Bacteriol.">
        <title>Genome sequence of Chthoniobacter flavus Ellin428, an aerobic heterotrophic soil bacterium.</title>
        <authorList>
            <person name="Kant R."/>
            <person name="van Passel M.W."/>
            <person name="Palva A."/>
            <person name="Lucas S."/>
            <person name="Lapidus A."/>
            <person name="Glavina Del Rio T."/>
            <person name="Dalin E."/>
            <person name="Tice H."/>
            <person name="Bruce D."/>
            <person name="Goodwin L."/>
            <person name="Pitluck S."/>
            <person name="Larimer F.W."/>
            <person name="Land M.L."/>
            <person name="Hauser L."/>
            <person name="Sangwan P."/>
            <person name="de Vos W.M."/>
            <person name="Janssen P.H."/>
            <person name="Smidt H."/>
        </authorList>
    </citation>
    <scope>NUCLEOTIDE SEQUENCE [LARGE SCALE GENOMIC DNA]</scope>
    <source>
        <strain evidence="12 13">Ellin428</strain>
    </source>
</reference>
<comment type="cofactor">
    <cofactor evidence="1 10">
        <name>pyridoxal 5'-phosphate</name>
        <dbReference type="ChEBI" id="CHEBI:597326"/>
    </cofactor>
</comment>
<evidence type="ECO:0000256" key="5">
    <source>
        <dbReference type="ARBA" id="ARBA00022691"/>
    </source>
</evidence>
<evidence type="ECO:0000256" key="7">
    <source>
        <dbReference type="ARBA" id="ARBA00022898"/>
    </source>
</evidence>
<keyword evidence="13" id="KW-1185">Reference proteome</keyword>
<proteinExistence type="inferred from homology"/>
<evidence type="ECO:0000256" key="8">
    <source>
        <dbReference type="ARBA" id="ARBA00023004"/>
    </source>
</evidence>
<evidence type="ECO:0000256" key="4">
    <source>
        <dbReference type="ARBA" id="ARBA00022485"/>
    </source>
</evidence>
<dbReference type="Proteomes" id="UP000005824">
    <property type="component" value="Unassembled WGS sequence"/>
</dbReference>
<feature type="region of interest" description="Disordered" evidence="11">
    <location>
        <begin position="1"/>
        <end position="24"/>
    </location>
</feature>
<organism evidence="12 13">
    <name type="scientific">Chthoniobacter flavus Ellin428</name>
    <dbReference type="NCBI Taxonomy" id="497964"/>
    <lineage>
        <taxon>Bacteria</taxon>
        <taxon>Pseudomonadati</taxon>
        <taxon>Verrucomicrobiota</taxon>
        <taxon>Spartobacteria</taxon>
        <taxon>Chthoniobacterales</taxon>
        <taxon>Chthoniobacteraceae</taxon>
        <taxon>Chthoniobacter</taxon>
    </lineage>
</organism>
<evidence type="ECO:0000256" key="11">
    <source>
        <dbReference type="SAM" id="MobiDB-lite"/>
    </source>
</evidence>
<keyword evidence="8" id="KW-0408">Iron</keyword>
<dbReference type="AlphaFoldDB" id="B4DB91"/>
<dbReference type="GO" id="GO:0046872">
    <property type="term" value="F:metal ion binding"/>
    <property type="evidence" value="ECO:0007669"/>
    <property type="project" value="UniProtKB-KW"/>
</dbReference>
<dbReference type="InterPro" id="IPR058240">
    <property type="entry name" value="rSAM_sf"/>
</dbReference>
<dbReference type="NCBIfam" id="TIGR00238">
    <property type="entry name" value="KamA family radical SAM protein"/>
    <property type="match status" value="1"/>
</dbReference>
<keyword evidence="4" id="KW-0004">4Fe-4S</keyword>
<evidence type="ECO:0000256" key="10">
    <source>
        <dbReference type="PIRSR" id="PIRSR603739-50"/>
    </source>
</evidence>
<dbReference type="GO" id="GO:0051539">
    <property type="term" value="F:4 iron, 4 sulfur cluster binding"/>
    <property type="evidence" value="ECO:0007669"/>
    <property type="project" value="UniProtKB-KW"/>
</dbReference>
<dbReference type="SFLD" id="SFLDG01070">
    <property type="entry name" value="PLP-dependent"/>
    <property type="match status" value="1"/>
</dbReference>
<evidence type="ECO:0000256" key="9">
    <source>
        <dbReference type="ARBA" id="ARBA00023014"/>
    </source>
</evidence>
<dbReference type="RefSeq" id="WP_006983500.1">
    <property type="nucleotide sequence ID" value="NZ_ABVL01000036.1"/>
</dbReference>
<dbReference type="Gene3D" id="3.20.20.70">
    <property type="entry name" value="Aldolase class I"/>
    <property type="match status" value="1"/>
</dbReference>
<gene>
    <name evidence="12" type="ORF">CfE428DRAFT_6182</name>
</gene>
<name>B4DB91_9BACT</name>
<feature type="modified residue" description="N6-(pyridoxal phosphate)lysine" evidence="10">
    <location>
        <position position="393"/>
    </location>
</feature>
<dbReference type="SUPFAM" id="SSF102114">
    <property type="entry name" value="Radical SAM enzymes"/>
    <property type="match status" value="1"/>
</dbReference>
<dbReference type="InterPro" id="IPR007197">
    <property type="entry name" value="rSAM"/>
</dbReference>
<protein>
    <submittedName>
        <fullName evidence="12">Lysine 2,3-aminomutase YodO family protein</fullName>
        <ecNumber evidence="12">5.4.3.2</ecNumber>
    </submittedName>
</protein>
<comment type="cofactor">
    <cofactor evidence="2">
        <name>[4Fe-4S] cluster</name>
        <dbReference type="ChEBI" id="CHEBI:49883"/>
    </cofactor>
</comment>
<dbReference type="SFLD" id="SFLDS00029">
    <property type="entry name" value="Radical_SAM"/>
    <property type="match status" value="1"/>
</dbReference>
<dbReference type="EC" id="5.4.3.2" evidence="12"/>
<dbReference type="PANTHER" id="PTHR30538">
    <property type="entry name" value="LYSINE 2,3-AMINOMUTASE-RELATED"/>
    <property type="match status" value="1"/>
</dbReference>
<keyword evidence="5" id="KW-0949">S-adenosyl-L-methionine</keyword>
<dbReference type="GO" id="GO:0050066">
    <property type="term" value="F:L-lysine 2,3-aminomutase activity"/>
    <property type="evidence" value="ECO:0007669"/>
    <property type="project" value="UniProtKB-EC"/>
</dbReference>
<dbReference type="eggNOG" id="COG1509">
    <property type="taxonomic scope" value="Bacteria"/>
</dbReference>
<dbReference type="InterPro" id="IPR013785">
    <property type="entry name" value="Aldolase_TIM"/>
</dbReference>
<comment type="similarity">
    <text evidence="3">Belongs to the radical SAM superfamily. KamA family.</text>
</comment>
<keyword evidence="6" id="KW-0479">Metal-binding</keyword>
<dbReference type="InParanoid" id="B4DB91"/>
<keyword evidence="12" id="KW-0413">Isomerase</keyword>
<evidence type="ECO:0000256" key="6">
    <source>
        <dbReference type="ARBA" id="ARBA00022723"/>
    </source>
</evidence>
<accession>B4DB91</accession>
<evidence type="ECO:0000256" key="2">
    <source>
        <dbReference type="ARBA" id="ARBA00001966"/>
    </source>
</evidence>
<evidence type="ECO:0000256" key="1">
    <source>
        <dbReference type="ARBA" id="ARBA00001933"/>
    </source>
</evidence>
<dbReference type="STRING" id="497964.CfE428DRAFT_6182"/>
<evidence type="ECO:0000256" key="3">
    <source>
        <dbReference type="ARBA" id="ARBA00008703"/>
    </source>
</evidence>
<evidence type="ECO:0000313" key="13">
    <source>
        <dbReference type="Proteomes" id="UP000005824"/>
    </source>
</evidence>
<dbReference type="FunCoup" id="B4DB91">
    <property type="interactions" value="82"/>
</dbReference>
<dbReference type="PANTHER" id="PTHR30538:SF0">
    <property type="entry name" value="L-LYSINE 2,3-AMINOMUTASE AQ_1632-RELATED"/>
    <property type="match status" value="1"/>
</dbReference>
<sequence>MLIDTAHVDPPTQSTSDEPPSRVFPDHRALRRDEFWRGIPAYAKVSEEEFRTHTFQNRHTVTNPRQLKETLGALAPEGFYEDLQAALDHAPMALRISPYLLGLIDWRDPLHDPIRTQFLPLRSQQQPDHPLLQLDSLHEQEDSPVPGLTHRYPDKALFLPQLSCPVYCRFCTRSYAVGNDTPEVEKLALTTSLARWEQAFAYIASQPDLEDIVISGGDSYNLKADHLQLIGERLLKMPNIRRIRYATKGLCVMPQKILSDHAWTDALTRVAELGRSLHKDVVVHTHFNHPAEITSITQDAMNVLVERGIHVRCQTVLQRTVNDDPATMTQLVRRLSYVNVHPYYVYMHDMVPGVEDLRTPLATAQKLEKYVRGATAGFNTPAFVLDAPGGGGKRDVHSPERYDRATGISVFTSPSVKPGKQFLYFDPLHSLSEDQRQRWTIPAERRAMIDAALGKS</sequence>